<evidence type="ECO:0000256" key="1">
    <source>
        <dbReference type="SAM" id="MobiDB-lite"/>
    </source>
</evidence>
<reference evidence="2 3" key="1">
    <citation type="submission" date="2020-05" db="EMBL/GenBank/DDBJ databases">
        <title>Complete genome sequence of of a novel Thermoleptolyngbya strain isolated from hot springs of Ganzi, Sichuan China.</title>
        <authorList>
            <person name="Tang J."/>
            <person name="Daroch M."/>
            <person name="Li L."/>
            <person name="Waleron K."/>
            <person name="Waleron M."/>
            <person name="Waleron M."/>
        </authorList>
    </citation>
    <scope>NUCLEOTIDE SEQUENCE [LARGE SCALE GENOMIC DNA]</scope>
    <source>
        <strain evidence="2 3">PKUAC-SCTA183</strain>
    </source>
</reference>
<keyword evidence="3" id="KW-1185">Reference proteome</keyword>
<evidence type="ECO:0000313" key="3">
    <source>
        <dbReference type="Proteomes" id="UP000505210"/>
    </source>
</evidence>
<organism evidence="2 3">
    <name type="scientific">Thermoleptolyngbya sichuanensis A183</name>
    <dbReference type="NCBI Taxonomy" id="2737172"/>
    <lineage>
        <taxon>Bacteria</taxon>
        <taxon>Bacillati</taxon>
        <taxon>Cyanobacteriota</taxon>
        <taxon>Cyanophyceae</taxon>
        <taxon>Oculatellales</taxon>
        <taxon>Oculatellaceae</taxon>
        <taxon>Thermoleptolyngbya</taxon>
        <taxon>Thermoleptolyngbya sichuanensis</taxon>
    </lineage>
</organism>
<feature type="region of interest" description="Disordered" evidence="1">
    <location>
        <begin position="1"/>
        <end position="28"/>
    </location>
</feature>
<accession>A0A6M8BIF6</accession>
<dbReference type="KEGG" id="theu:HPC62_20320"/>
<sequence length="129" mass="15128">MKWQLGHGQSEFPANPQQRFQSESQSRLNWHQNRHHVETLERIFQRTATAKRNWNTRLNGLWERAIAALDVSDEPRVWRSRDEHGDVLWNAYDPKTGKSVNCVSEADLRVWLEARYSQTPSSPMSNLTV</sequence>
<feature type="compositionally biased region" description="Polar residues" evidence="1">
    <location>
        <begin position="15"/>
        <end position="28"/>
    </location>
</feature>
<dbReference type="RefSeq" id="WP_172358253.1">
    <property type="nucleotide sequence ID" value="NZ_CP053661.1"/>
</dbReference>
<proteinExistence type="predicted"/>
<name>A0A6M8BIF6_9CYAN</name>
<protein>
    <submittedName>
        <fullName evidence="2">Uncharacterized protein</fullName>
    </submittedName>
</protein>
<dbReference type="Proteomes" id="UP000505210">
    <property type="component" value="Chromosome"/>
</dbReference>
<dbReference type="AlphaFoldDB" id="A0A6M8BIF6"/>
<dbReference type="EMBL" id="CP053661">
    <property type="protein sequence ID" value="QKD84206.1"/>
    <property type="molecule type" value="Genomic_DNA"/>
</dbReference>
<evidence type="ECO:0000313" key="2">
    <source>
        <dbReference type="EMBL" id="QKD84206.1"/>
    </source>
</evidence>
<gene>
    <name evidence="2" type="ORF">HPC62_20320</name>
</gene>